<sequence>MAPPPHPSACDSEVRSIAGSRRARSAGSAHFEASFAASTSAAEDLKASVTSPVASMSSINSSRMAMLSPTTRGLMDPFHRLSQKKRLSADFSDLTYSAESCGSSPKSEKGGWRIHSAVAGPFLTGPLAQDFAHRLEDLMSPRLKNREEVDFDNAGLLFPVPAYVPPAITPNVFQAAAQPPPQQEMEAYYPPPTHQEHSAPPNAYELNSFDLQAPYAPQQNGAAWHGGYPEYSEATPNEYHAQEYYPQQATVPEANHFPAQEEYPPLVHEAVNHPTEEPTMSVHAPPQPIAAPPASDAPQAKPTSPPVPTRPRAPSFAEVVSGVSTTESKPAPRSPRKSSIRDAFTEVSDTIGASMDRILSKTKEGRTHAEIELSCLIRKIQTQLKIMGKFSGDMRIAQVKAMKKLKQAEAEKRSLKEENEKLTKLVEGFETEKENLRAEFQQKSRAKEDELQKSMSDLRAEIERLKATNEVLQEKLEVSVKQEAETRVDTPVGTEVPQLKAKIIELEKTVAHLSSKTTVHQAAHRRPTPAVQSSRKSTISRKSFVLYSAGVVAASAGIYAGLSDGLKMPDVTLSHDFGHFSTGISPSSAVGGLARALASLSSSHISTGVNSVVVDSFADNVSADVVAPAVVEVPVVEVPVVEPEVEPLAADEIMESPLELQDSDLIDSLRLVQVEAPVEVQPDSAKVPETWQQVLSSLPTQAMAAEVVREEFVGVFEPAPFCHKNESTALAVCERKLAEPSAPVHVPVTPVESPALEAVNDLTPSVVTPSVVNEPLVEKVVHAPAKEVSPTCAMRPFYKDFDSVQRLVKPAPPSVDAEPESSNSSTSVEVDASDDIVTFGKVPVPAQGFCSFTSASAILRGEVL</sequence>
<feature type="region of interest" description="Disordered" evidence="2">
    <location>
        <begin position="810"/>
        <end position="830"/>
    </location>
</feature>
<feature type="coiled-coil region" evidence="1">
    <location>
        <begin position="398"/>
        <end position="482"/>
    </location>
</feature>
<evidence type="ECO:0000256" key="1">
    <source>
        <dbReference type="SAM" id="Coils"/>
    </source>
</evidence>
<gene>
    <name evidence="3" type="ORF">P43SY_001975</name>
</gene>
<feature type="compositionally biased region" description="Low complexity" evidence="2">
    <location>
        <begin position="292"/>
        <end position="302"/>
    </location>
</feature>
<evidence type="ECO:0000256" key="2">
    <source>
        <dbReference type="SAM" id="MobiDB-lite"/>
    </source>
</evidence>
<evidence type="ECO:0000313" key="3">
    <source>
        <dbReference type="EMBL" id="KAJ0408751.1"/>
    </source>
</evidence>
<feature type="region of interest" description="Disordered" evidence="2">
    <location>
        <begin position="1"/>
        <end position="23"/>
    </location>
</feature>
<reference evidence="3" key="1">
    <citation type="submission" date="2021-12" db="EMBL/GenBank/DDBJ databases">
        <title>Prjna785345.</title>
        <authorList>
            <person name="Rujirawat T."/>
            <person name="Krajaejun T."/>
        </authorList>
    </citation>
    <scope>NUCLEOTIDE SEQUENCE</scope>
    <source>
        <strain evidence="3">Pi057C3</strain>
    </source>
</reference>
<organism evidence="3 4">
    <name type="scientific">Pythium insidiosum</name>
    <name type="common">Pythiosis disease agent</name>
    <dbReference type="NCBI Taxonomy" id="114742"/>
    <lineage>
        <taxon>Eukaryota</taxon>
        <taxon>Sar</taxon>
        <taxon>Stramenopiles</taxon>
        <taxon>Oomycota</taxon>
        <taxon>Peronosporomycetes</taxon>
        <taxon>Pythiales</taxon>
        <taxon>Pythiaceae</taxon>
        <taxon>Pythium</taxon>
    </lineage>
</organism>
<evidence type="ECO:0000313" key="4">
    <source>
        <dbReference type="Proteomes" id="UP001209570"/>
    </source>
</evidence>
<protein>
    <submittedName>
        <fullName evidence="3">Uncharacterized protein</fullName>
    </submittedName>
</protein>
<feature type="region of interest" description="Disordered" evidence="2">
    <location>
        <begin position="275"/>
        <end position="343"/>
    </location>
</feature>
<proteinExistence type="predicted"/>
<dbReference type="EMBL" id="JAKCXM010000009">
    <property type="protein sequence ID" value="KAJ0408751.1"/>
    <property type="molecule type" value="Genomic_DNA"/>
</dbReference>
<dbReference type="Proteomes" id="UP001209570">
    <property type="component" value="Unassembled WGS sequence"/>
</dbReference>
<dbReference type="AlphaFoldDB" id="A0AAD5LS94"/>
<name>A0AAD5LS94_PYTIN</name>
<comment type="caution">
    <text evidence="3">The sequence shown here is derived from an EMBL/GenBank/DDBJ whole genome shotgun (WGS) entry which is preliminary data.</text>
</comment>
<keyword evidence="1" id="KW-0175">Coiled coil</keyword>
<keyword evidence="4" id="KW-1185">Reference proteome</keyword>
<accession>A0AAD5LS94</accession>